<dbReference type="Proteomes" id="UP000684084">
    <property type="component" value="Unassembled WGS sequence"/>
</dbReference>
<dbReference type="EMBL" id="CAGKOT010000021">
    <property type="protein sequence ID" value="CAB5365343.1"/>
    <property type="molecule type" value="Genomic_DNA"/>
</dbReference>
<dbReference type="AlphaFoldDB" id="A0A915Z8M4"/>
<name>A0A915Z8M4_9GLOM</name>
<protein>
    <submittedName>
        <fullName evidence="1">Uncharacterized protein</fullName>
    </submittedName>
</protein>
<gene>
    <name evidence="1" type="ORF">CHRIB12_LOCUS10357</name>
</gene>
<comment type="caution">
    <text evidence="1">The sequence shown here is derived from an EMBL/GenBank/DDBJ whole genome shotgun (WGS) entry which is preliminary data.</text>
</comment>
<evidence type="ECO:0000313" key="1">
    <source>
        <dbReference type="EMBL" id="CAB5365343.1"/>
    </source>
</evidence>
<evidence type="ECO:0000313" key="2">
    <source>
        <dbReference type="Proteomes" id="UP000684084"/>
    </source>
</evidence>
<accession>A0A915Z8M4</accession>
<proteinExistence type="predicted"/>
<sequence length="87" mass="9715">MGYYYTFINRTTKEIKVTVDIPGGGQHSVNISGHGTNSSIWRGSKTNTCRVVVKFVKGSGSIYTNKAPGRYEIYLDRRNALQISLLE</sequence>
<organism evidence="1 2">
    <name type="scientific">Rhizophagus irregularis</name>
    <dbReference type="NCBI Taxonomy" id="588596"/>
    <lineage>
        <taxon>Eukaryota</taxon>
        <taxon>Fungi</taxon>
        <taxon>Fungi incertae sedis</taxon>
        <taxon>Mucoromycota</taxon>
        <taxon>Glomeromycotina</taxon>
        <taxon>Glomeromycetes</taxon>
        <taxon>Glomerales</taxon>
        <taxon>Glomeraceae</taxon>
        <taxon>Rhizophagus</taxon>
    </lineage>
</organism>
<reference evidence="1" key="1">
    <citation type="submission" date="2020-05" db="EMBL/GenBank/DDBJ databases">
        <authorList>
            <person name="Rincon C."/>
            <person name="Sanders R I."/>
            <person name="Robbins C."/>
            <person name="Chaturvedi A."/>
        </authorList>
    </citation>
    <scope>NUCLEOTIDE SEQUENCE</scope>
    <source>
        <strain evidence="1">CHB12</strain>
    </source>
</reference>